<evidence type="ECO:0000313" key="1">
    <source>
        <dbReference type="EMBL" id="PRH77775.1"/>
    </source>
</evidence>
<accession>A0A2S9PTP7</accession>
<dbReference type="Proteomes" id="UP000239322">
    <property type="component" value="Unassembled WGS sequence"/>
</dbReference>
<sequence length="130" mass="13429">MRPAGRHATNITLGQYLVEMTNAALAAITAGEKAKDITQGAAKLAKALNTLAEELADAHHLDPRLIAQVQSLAEDVGRMEGLARTASTACDTAVVTAVQAAQQTGRTYQADLDAMADGGTAHASAATHHQ</sequence>
<dbReference type="EMBL" id="PVLV01000280">
    <property type="protein sequence ID" value="PRH77775.1"/>
    <property type="molecule type" value="Genomic_DNA"/>
</dbReference>
<dbReference type="AlphaFoldDB" id="A0A2S9PTP7"/>
<evidence type="ECO:0000313" key="2">
    <source>
        <dbReference type="Proteomes" id="UP000239322"/>
    </source>
</evidence>
<proteinExistence type="predicted"/>
<reference evidence="1 2" key="1">
    <citation type="submission" date="2018-03" db="EMBL/GenBank/DDBJ databases">
        <title>Novel Streptomyces sp. from soil.</title>
        <authorList>
            <person name="Tan G.Y.A."/>
            <person name="Lee Z.Y."/>
        </authorList>
    </citation>
    <scope>NUCLEOTIDE SEQUENCE [LARGE SCALE GENOMIC DNA]</scope>
    <source>
        <strain evidence="1 2">ST5x</strain>
    </source>
</reference>
<gene>
    <name evidence="1" type="ORF">C6N75_18495</name>
</gene>
<protein>
    <submittedName>
        <fullName evidence="1">Uncharacterized protein</fullName>
    </submittedName>
</protein>
<name>A0A2S9PTP7_9ACTN</name>
<organism evidence="1 2">
    <name type="scientific">Streptomyces solincola</name>
    <dbReference type="NCBI Taxonomy" id="2100817"/>
    <lineage>
        <taxon>Bacteria</taxon>
        <taxon>Bacillati</taxon>
        <taxon>Actinomycetota</taxon>
        <taxon>Actinomycetes</taxon>
        <taxon>Kitasatosporales</taxon>
        <taxon>Streptomycetaceae</taxon>
        <taxon>Streptomyces</taxon>
    </lineage>
</organism>
<keyword evidence="2" id="KW-1185">Reference proteome</keyword>
<comment type="caution">
    <text evidence="1">The sequence shown here is derived from an EMBL/GenBank/DDBJ whole genome shotgun (WGS) entry which is preliminary data.</text>
</comment>